<evidence type="ECO:0000259" key="1">
    <source>
        <dbReference type="Pfam" id="PF01243"/>
    </source>
</evidence>
<organism evidence="2 3">
    <name type="scientific">Desulfofundulus thermosubterraneus DSM 16057</name>
    <dbReference type="NCBI Taxonomy" id="1121432"/>
    <lineage>
        <taxon>Bacteria</taxon>
        <taxon>Bacillati</taxon>
        <taxon>Bacillota</taxon>
        <taxon>Clostridia</taxon>
        <taxon>Eubacteriales</taxon>
        <taxon>Peptococcaceae</taxon>
        <taxon>Desulfofundulus</taxon>
    </lineage>
</organism>
<dbReference type="Gene3D" id="2.30.110.10">
    <property type="entry name" value="Electron Transport, Fmn-binding Protein, Chain A"/>
    <property type="match status" value="1"/>
</dbReference>
<reference evidence="3" key="1">
    <citation type="submission" date="2016-11" db="EMBL/GenBank/DDBJ databases">
        <authorList>
            <person name="Varghese N."/>
            <person name="Submissions S."/>
        </authorList>
    </citation>
    <scope>NUCLEOTIDE SEQUENCE [LARGE SCALE GENOMIC DNA]</scope>
    <source>
        <strain evidence="3">DSM 16057</strain>
    </source>
</reference>
<dbReference type="SUPFAM" id="SSF50475">
    <property type="entry name" value="FMN-binding split barrel"/>
    <property type="match status" value="1"/>
</dbReference>
<dbReference type="AlphaFoldDB" id="A0A1M6E6L6"/>
<accession>A0A1M6E6L6</accession>
<dbReference type="PANTHER" id="PTHR40660">
    <property type="entry name" value="5'-PHOSPHATE OXIDASE PUTATIVE DOMAIN-CONTAINING PROTEIN-RELATED"/>
    <property type="match status" value="1"/>
</dbReference>
<dbReference type="InterPro" id="IPR011576">
    <property type="entry name" value="Pyridox_Oxase_N"/>
</dbReference>
<dbReference type="Proteomes" id="UP000184529">
    <property type="component" value="Unassembled WGS sequence"/>
</dbReference>
<name>A0A1M6E6L6_9FIRM</name>
<dbReference type="RefSeq" id="WP_072867864.1">
    <property type="nucleotide sequence ID" value="NZ_FQZM01000012.1"/>
</dbReference>
<sequence length="131" mass="14537">MPKITEEMKSIIERELCFIVTADKTGQPSAAPKASMAVLDHQTLAYGEAIGKQTYRNLLENPKVAVVVADRQSMKGYRFVGRAELIFEGPLYERFVEEFAQMGVPKPKAAVKISIDEIYDLSVSNPGEKIS</sequence>
<evidence type="ECO:0000313" key="2">
    <source>
        <dbReference type="EMBL" id="SHI81091.1"/>
    </source>
</evidence>
<dbReference type="EMBL" id="FQZM01000012">
    <property type="protein sequence ID" value="SHI81091.1"/>
    <property type="molecule type" value="Genomic_DNA"/>
</dbReference>
<dbReference type="PANTHER" id="PTHR40660:SF1">
    <property type="entry name" value="5'-PHOSPHATE OXIDASE PUTATIVE DOMAIN-CONTAINING PROTEIN-RELATED"/>
    <property type="match status" value="1"/>
</dbReference>
<dbReference type="STRING" id="1121432.SAMN02745219_01121"/>
<dbReference type="OrthoDB" id="6196741at2"/>
<keyword evidence="3" id="KW-1185">Reference proteome</keyword>
<proteinExistence type="predicted"/>
<gene>
    <name evidence="2" type="ORF">SAMN02745219_01121</name>
</gene>
<protein>
    <recommendedName>
        <fullName evidence="1">Pyridoxamine 5'-phosphate oxidase N-terminal domain-containing protein</fullName>
    </recommendedName>
</protein>
<dbReference type="Pfam" id="PF01243">
    <property type="entry name" value="PNPOx_N"/>
    <property type="match status" value="1"/>
</dbReference>
<evidence type="ECO:0000313" key="3">
    <source>
        <dbReference type="Proteomes" id="UP000184529"/>
    </source>
</evidence>
<dbReference type="InterPro" id="IPR012349">
    <property type="entry name" value="Split_barrel_FMN-bd"/>
</dbReference>
<feature type="domain" description="Pyridoxamine 5'-phosphate oxidase N-terminal" evidence="1">
    <location>
        <begin position="4"/>
        <end position="120"/>
    </location>
</feature>